<accession>A0A9D2UH66</accession>
<keyword evidence="1" id="KW-0732">Signal</keyword>
<feature type="chain" id="PRO_5039445474" description="Amidohydrolase" evidence="1">
    <location>
        <begin position="23"/>
        <end position="89"/>
    </location>
</feature>
<dbReference type="Proteomes" id="UP000787625">
    <property type="component" value="Unassembled WGS sequence"/>
</dbReference>
<organism evidence="2 3">
    <name type="scientific">Candidatus Avibacteroides avistercoris</name>
    <dbReference type="NCBI Taxonomy" id="2840690"/>
    <lineage>
        <taxon>Bacteria</taxon>
        <taxon>Pseudomonadati</taxon>
        <taxon>Bacteroidota</taxon>
        <taxon>Bacteroidia</taxon>
        <taxon>Bacteroidales</taxon>
        <taxon>Bacteroidaceae</taxon>
        <taxon>Bacteroidaceae incertae sedis</taxon>
        <taxon>Candidatus Avibacteroides</taxon>
    </lineage>
</organism>
<dbReference type="AlphaFoldDB" id="A0A9D2UH66"/>
<feature type="signal peptide" evidence="1">
    <location>
        <begin position="1"/>
        <end position="22"/>
    </location>
</feature>
<dbReference type="EMBL" id="DWUP01000024">
    <property type="protein sequence ID" value="HJD52354.1"/>
    <property type="molecule type" value="Genomic_DNA"/>
</dbReference>
<proteinExistence type="predicted"/>
<evidence type="ECO:0008006" key="4">
    <source>
        <dbReference type="Google" id="ProtNLM"/>
    </source>
</evidence>
<evidence type="ECO:0000256" key="1">
    <source>
        <dbReference type="SAM" id="SignalP"/>
    </source>
</evidence>
<name>A0A9D2UH66_9BACT</name>
<reference evidence="2" key="2">
    <citation type="submission" date="2021-04" db="EMBL/GenBank/DDBJ databases">
        <authorList>
            <person name="Gilroy R."/>
        </authorList>
    </citation>
    <scope>NUCLEOTIDE SEQUENCE</scope>
    <source>
        <strain evidence="2">MalCec1-1739</strain>
    </source>
</reference>
<gene>
    <name evidence="2" type="ORF">IAA93_01300</name>
</gene>
<protein>
    <recommendedName>
        <fullName evidence="4">Amidohydrolase</fullName>
    </recommendedName>
</protein>
<evidence type="ECO:0000313" key="3">
    <source>
        <dbReference type="Proteomes" id="UP000787625"/>
    </source>
</evidence>
<evidence type="ECO:0000313" key="2">
    <source>
        <dbReference type="EMBL" id="HJD52354.1"/>
    </source>
</evidence>
<comment type="caution">
    <text evidence="2">The sequence shown here is derived from an EMBL/GenBank/DDBJ whole genome shotgun (WGS) entry which is preliminary data.</text>
</comment>
<sequence>MSRLAECLACLAGLWCAAGVYAQTLVDVHSHIIVQEYVEMLCRHDAALEETSARLRRALEAGAVLSARAGMSLGGDAARLFGINHFKQQ</sequence>
<reference evidence="2" key="1">
    <citation type="journal article" date="2021" name="PeerJ">
        <title>Extensive microbial diversity within the chicken gut microbiome revealed by metagenomics and culture.</title>
        <authorList>
            <person name="Gilroy R."/>
            <person name="Ravi A."/>
            <person name="Getino M."/>
            <person name="Pursley I."/>
            <person name="Horton D.L."/>
            <person name="Alikhan N.F."/>
            <person name="Baker D."/>
            <person name="Gharbi K."/>
            <person name="Hall N."/>
            <person name="Watson M."/>
            <person name="Adriaenssens E.M."/>
            <person name="Foster-Nyarko E."/>
            <person name="Jarju S."/>
            <person name="Secka A."/>
            <person name="Antonio M."/>
            <person name="Oren A."/>
            <person name="Chaudhuri R.R."/>
            <person name="La Ragione R."/>
            <person name="Hildebrand F."/>
            <person name="Pallen M.J."/>
        </authorList>
    </citation>
    <scope>NUCLEOTIDE SEQUENCE</scope>
    <source>
        <strain evidence="2">MalCec1-1739</strain>
    </source>
</reference>